<organism evidence="2">
    <name type="scientific">Drosophila melanogaster</name>
    <name type="common">Fruit fly</name>
    <dbReference type="NCBI Taxonomy" id="7227"/>
    <lineage>
        <taxon>Eukaryota</taxon>
        <taxon>Metazoa</taxon>
        <taxon>Ecdysozoa</taxon>
        <taxon>Arthropoda</taxon>
        <taxon>Hexapoda</taxon>
        <taxon>Insecta</taxon>
        <taxon>Pterygota</taxon>
        <taxon>Neoptera</taxon>
        <taxon>Endopterygota</taxon>
        <taxon>Diptera</taxon>
        <taxon>Brachycera</taxon>
        <taxon>Muscomorpha</taxon>
        <taxon>Ephydroidea</taxon>
        <taxon>Drosophilidae</taxon>
        <taxon>Drosophila</taxon>
        <taxon>Sophophora</taxon>
    </lineage>
</organism>
<protein>
    <submittedName>
        <fullName evidence="2">HDC20177</fullName>
    </submittedName>
</protein>
<evidence type="ECO:0000313" key="2">
    <source>
        <dbReference type="EMBL" id="DAA02688.1"/>
    </source>
</evidence>
<gene>
    <name evidence="2" type="ORF">HDC20177</name>
</gene>
<dbReference type="AlphaFoldDB" id="Q6II09"/>
<feature type="non-terminal residue" evidence="2">
    <location>
        <position position="1"/>
    </location>
</feature>
<name>Q6II09_DROME</name>
<accession>Q6II09</accession>
<reference evidence="2" key="1">
    <citation type="journal article" date="2003" name="Genome Biol.">
        <title>An integrated gene annotation and transcriptional profiling approach towards the full gene content of the Drosophila genome.</title>
        <authorList>
            <person name="Hild M."/>
            <person name="Beckmann B."/>
            <person name="Haas S.A."/>
            <person name="Koch B."/>
            <person name="Solovyev V."/>
            <person name="Busold C."/>
            <person name="Fellenberg K."/>
            <person name="Boutros M."/>
            <person name="Vingron M."/>
            <person name="Sauer F."/>
            <person name="Hoheisel J.D."/>
            <person name="Paro R."/>
        </authorList>
    </citation>
    <scope>NUCLEOTIDE SEQUENCE</scope>
</reference>
<dbReference type="EMBL" id="BK003257">
    <property type="protein sequence ID" value="DAA02688.1"/>
    <property type="molecule type" value="Genomic_DNA"/>
</dbReference>
<proteinExistence type="predicted"/>
<feature type="region of interest" description="Disordered" evidence="1">
    <location>
        <begin position="1"/>
        <end position="41"/>
    </location>
</feature>
<sequence>APPVASPNVTSGRSYRDALNGVHAAPQNPTTPVQTQTETPHSGQIEAMFARMEGMMERMMERMFTQMTQLVATILNSKSCN</sequence>
<feature type="compositionally biased region" description="Low complexity" evidence="1">
    <location>
        <begin position="26"/>
        <end position="41"/>
    </location>
</feature>
<evidence type="ECO:0000256" key="1">
    <source>
        <dbReference type="SAM" id="MobiDB-lite"/>
    </source>
</evidence>